<dbReference type="PANTHER" id="PTHR33179">
    <property type="entry name" value="VQ MOTIF-CONTAINING PROTEIN"/>
    <property type="match status" value="1"/>
</dbReference>
<proteinExistence type="predicted"/>
<dbReference type="EMBL" id="MF737039">
    <property type="protein sequence ID" value="AVY91789.1"/>
    <property type="molecule type" value="Genomic_DNA"/>
</dbReference>
<evidence type="ECO:0000313" key="4">
    <source>
        <dbReference type="EMBL" id="AVY91813.1"/>
    </source>
</evidence>
<feature type="domain" description="VQ" evidence="2">
    <location>
        <begin position="87"/>
        <end position="113"/>
    </location>
</feature>
<dbReference type="InterPro" id="IPR008889">
    <property type="entry name" value="VQ"/>
</dbReference>
<protein>
    <submittedName>
        <fullName evidence="4">VQ motif</fullName>
    </submittedName>
</protein>
<feature type="compositionally biased region" description="Low complexity" evidence="1">
    <location>
        <begin position="79"/>
        <end position="91"/>
    </location>
</feature>
<gene>
    <name evidence="3" type="ORF">Shy3280Sca034_096</name>
    <name evidence="4" type="ORF">Shy3280Sca041_061</name>
</gene>
<sequence>MYSFEQDHTAAARTTATFDTSYQPCAAGRSLQLSAHQHPGGQQVLRTAAGSGSGSTASAAAAVQPRRVKSSSKKHAAASRHSSSSRRSSTTVVATDVNNFRAMVQELTGFPPAAIFRPLPRRVHAASPFVAVSAAAGQGCGGREQHGHASWEATNSSTTAAAGSSSSPDDAPAVPPVVLAAQQPQFAPLGVFDGLSDLGSPEFDSWGDLSID</sequence>
<organism evidence="4">
    <name type="scientific">Saccharum hybrid cultivar SP80-3280</name>
    <dbReference type="NCBI Taxonomy" id="193079"/>
    <lineage>
        <taxon>Eukaryota</taxon>
        <taxon>Viridiplantae</taxon>
        <taxon>Streptophyta</taxon>
        <taxon>Embryophyta</taxon>
        <taxon>Tracheophyta</taxon>
        <taxon>Spermatophyta</taxon>
        <taxon>Magnoliopsida</taxon>
        <taxon>Liliopsida</taxon>
        <taxon>Poales</taxon>
        <taxon>Poaceae</taxon>
        <taxon>PACMAD clade</taxon>
        <taxon>Panicoideae</taxon>
        <taxon>Andropogonodae</taxon>
        <taxon>Andropogoneae</taxon>
        <taxon>Saccharinae</taxon>
        <taxon>Saccharum</taxon>
        <taxon>Saccharum officinarum species complex</taxon>
    </lineage>
</organism>
<dbReference type="PANTHER" id="PTHR33179:SF10">
    <property type="entry name" value="OS02G0753700 PROTEIN"/>
    <property type="match status" value="1"/>
</dbReference>
<evidence type="ECO:0000256" key="1">
    <source>
        <dbReference type="SAM" id="MobiDB-lite"/>
    </source>
</evidence>
<feature type="compositionally biased region" description="Low complexity" evidence="1">
    <location>
        <begin position="47"/>
        <end position="62"/>
    </location>
</feature>
<feature type="compositionally biased region" description="Basic residues" evidence="1">
    <location>
        <begin position="66"/>
        <end position="78"/>
    </location>
</feature>
<evidence type="ECO:0000313" key="3">
    <source>
        <dbReference type="EMBL" id="AVY91789.1"/>
    </source>
</evidence>
<dbReference type="Pfam" id="PF05678">
    <property type="entry name" value="VQ"/>
    <property type="match status" value="1"/>
</dbReference>
<accession>A0A2R4QNM5</accession>
<dbReference type="EMBL" id="MF737046">
    <property type="protein sequence ID" value="AVY91813.1"/>
    <property type="molecule type" value="Genomic_DNA"/>
</dbReference>
<dbReference type="InterPro" id="IPR039609">
    <property type="entry name" value="VQ_15/22"/>
</dbReference>
<feature type="region of interest" description="Disordered" evidence="1">
    <location>
        <begin position="34"/>
        <end position="91"/>
    </location>
</feature>
<name>A0A2R4QNM5_9POAL</name>
<reference evidence="4" key="1">
    <citation type="journal article" date="2018" name="Front. Plant Sci.">
        <title>"Targeted Sequencing by Gene Synteny," a New Strategy for Polyploid Species: Sequencing and Physical Structure of a Complex Sugarcane Region.</title>
        <authorList>
            <person name="Mancini M.C."/>
            <person name="Cardoso-Silva C.B."/>
            <person name="Sforca D.A."/>
            <person name="Pereira de Souza A."/>
        </authorList>
    </citation>
    <scope>NUCLEOTIDE SEQUENCE</scope>
    <source>
        <strain evidence="3">Shy3280Sca034</strain>
        <strain evidence="4">Shy3280Sca041</strain>
    </source>
</reference>
<feature type="region of interest" description="Disordered" evidence="1">
    <location>
        <begin position="155"/>
        <end position="179"/>
    </location>
</feature>
<dbReference type="AlphaFoldDB" id="A0A2R4QNM5"/>
<evidence type="ECO:0000259" key="2">
    <source>
        <dbReference type="Pfam" id="PF05678"/>
    </source>
</evidence>